<dbReference type="AlphaFoldDB" id="A0A093J583"/>
<feature type="region of interest" description="Disordered" evidence="1">
    <location>
        <begin position="1"/>
        <end position="20"/>
    </location>
</feature>
<keyword evidence="3" id="KW-1185">Reference proteome</keyword>
<dbReference type="Proteomes" id="UP000053875">
    <property type="component" value="Unassembled WGS sequence"/>
</dbReference>
<protein>
    <submittedName>
        <fullName evidence="2">Uncharacterized protein</fullName>
    </submittedName>
</protein>
<evidence type="ECO:0000256" key="1">
    <source>
        <dbReference type="SAM" id="MobiDB-lite"/>
    </source>
</evidence>
<gene>
    <name evidence="2" type="ORF">N307_05328</name>
</gene>
<sequence length="125" mass="13178">MSAPALQHAAQSLSPLPEHHLSHSSRDIRYIFLDGCKNISASHTLHGAGSPEQALGSGHVLASKKRLPVFQQLCEEAVPGVALGAVHLQSSSRELKQLPGAKVPREGTTGWMVRLAAGCSPCNKA</sequence>
<proteinExistence type="predicted"/>
<reference evidence="2 3" key="1">
    <citation type="submission" date="2014-04" db="EMBL/GenBank/DDBJ databases">
        <title>Genome evolution of avian class.</title>
        <authorList>
            <person name="Zhang G."/>
            <person name="Li C."/>
        </authorList>
    </citation>
    <scope>NUCLEOTIDE SEQUENCE [LARGE SCALE GENOMIC DNA]</scope>
    <source>
        <strain evidence="2">BGI_N307</strain>
    </source>
</reference>
<dbReference type="EMBL" id="KL217147">
    <property type="protein sequence ID" value="KFV74144.1"/>
    <property type="molecule type" value="Genomic_DNA"/>
</dbReference>
<evidence type="ECO:0000313" key="3">
    <source>
        <dbReference type="Proteomes" id="UP000053875"/>
    </source>
</evidence>
<name>A0A093J583_DRYPU</name>
<evidence type="ECO:0000313" key="2">
    <source>
        <dbReference type="EMBL" id="KFV74144.1"/>
    </source>
</evidence>
<organism evidence="2 3">
    <name type="scientific">Dryobates pubescens</name>
    <name type="common">Downy woodpecker</name>
    <name type="synonym">Picoides pubescens</name>
    <dbReference type="NCBI Taxonomy" id="118200"/>
    <lineage>
        <taxon>Eukaryota</taxon>
        <taxon>Metazoa</taxon>
        <taxon>Chordata</taxon>
        <taxon>Craniata</taxon>
        <taxon>Vertebrata</taxon>
        <taxon>Euteleostomi</taxon>
        <taxon>Archelosauria</taxon>
        <taxon>Archosauria</taxon>
        <taxon>Dinosauria</taxon>
        <taxon>Saurischia</taxon>
        <taxon>Theropoda</taxon>
        <taxon>Coelurosauria</taxon>
        <taxon>Aves</taxon>
        <taxon>Neognathae</taxon>
        <taxon>Neoaves</taxon>
        <taxon>Telluraves</taxon>
        <taxon>Coraciimorphae</taxon>
        <taxon>Piciformes</taxon>
        <taxon>Picidae</taxon>
        <taxon>Dryobates</taxon>
    </lineage>
</organism>
<accession>A0A093J583</accession>